<keyword evidence="1" id="KW-1133">Transmembrane helix</keyword>
<feature type="transmembrane region" description="Helical" evidence="1">
    <location>
        <begin position="21"/>
        <end position="39"/>
    </location>
</feature>
<sequence>MPLQKEYYYAGNSWFKKFKDSLTIIIGVMGALIIILGFTQTPAQLYYVIGSGLLLITAIYFKLTYFMALESILLSGHGAILLDLGNTIQLILPLLLCVQLLVYYFLSGQLGNIYRWIGILGIALLSIGFTFTRIWIFFLGSLCISIFSFYHVFRGRYVALIWATLNLFFALSTALIILF</sequence>
<feature type="transmembrane region" description="Helical" evidence="1">
    <location>
        <begin position="112"/>
        <end position="129"/>
    </location>
</feature>
<evidence type="ECO:0000313" key="3">
    <source>
        <dbReference type="Proteomes" id="UP000630149"/>
    </source>
</evidence>
<organism evidence="2 3">
    <name type="scientific">Legionella impletisoli</name>
    <dbReference type="NCBI Taxonomy" id="343510"/>
    <lineage>
        <taxon>Bacteria</taxon>
        <taxon>Pseudomonadati</taxon>
        <taxon>Pseudomonadota</taxon>
        <taxon>Gammaproteobacteria</taxon>
        <taxon>Legionellales</taxon>
        <taxon>Legionellaceae</taxon>
        <taxon>Legionella</taxon>
    </lineage>
</organism>
<protein>
    <recommendedName>
        <fullName evidence="4">Transmembrane protein</fullName>
    </recommendedName>
</protein>
<feature type="transmembrane region" description="Helical" evidence="1">
    <location>
        <begin position="159"/>
        <end position="178"/>
    </location>
</feature>
<feature type="transmembrane region" description="Helical" evidence="1">
    <location>
        <begin position="45"/>
        <end position="68"/>
    </location>
</feature>
<name>A0A917JM51_9GAMM</name>
<reference evidence="2" key="1">
    <citation type="journal article" date="2014" name="Int. J. Syst. Evol. Microbiol.">
        <title>Complete genome sequence of Corynebacterium casei LMG S-19264T (=DSM 44701T), isolated from a smear-ripened cheese.</title>
        <authorList>
            <consortium name="US DOE Joint Genome Institute (JGI-PGF)"/>
            <person name="Walter F."/>
            <person name="Albersmeier A."/>
            <person name="Kalinowski J."/>
            <person name="Ruckert C."/>
        </authorList>
    </citation>
    <scope>NUCLEOTIDE SEQUENCE</scope>
    <source>
        <strain evidence="2">JCM 13919</strain>
    </source>
</reference>
<dbReference type="RefSeq" id="WP_131775469.1">
    <property type="nucleotide sequence ID" value="NZ_BMOB01000001.1"/>
</dbReference>
<evidence type="ECO:0000256" key="1">
    <source>
        <dbReference type="SAM" id="Phobius"/>
    </source>
</evidence>
<dbReference type="Proteomes" id="UP000630149">
    <property type="component" value="Unassembled WGS sequence"/>
</dbReference>
<evidence type="ECO:0008006" key="4">
    <source>
        <dbReference type="Google" id="ProtNLM"/>
    </source>
</evidence>
<dbReference type="OrthoDB" id="5653657at2"/>
<feature type="transmembrane region" description="Helical" evidence="1">
    <location>
        <begin position="80"/>
        <end position="106"/>
    </location>
</feature>
<evidence type="ECO:0000313" key="2">
    <source>
        <dbReference type="EMBL" id="GGI77085.1"/>
    </source>
</evidence>
<proteinExistence type="predicted"/>
<dbReference type="AlphaFoldDB" id="A0A917JM51"/>
<dbReference type="EMBL" id="BMOB01000001">
    <property type="protein sequence ID" value="GGI77085.1"/>
    <property type="molecule type" value="Genomic_DNA"/>
</dbReference>
<gene>
    <name evidence="2" type="ORF">GCM10007966_02280</name>
</gene>
<keyword evidence="3" id="KW-1185">Reference proteome</keyword>
<keyword evidence="1" id="KW-0472">Membrane</keyword>
<accession>A0A917JM51</accession>
<reference evidence="2" key="2">
    <citation type="submission" date="2020-09" db="EMBL/GenBank/DDBJ databases">
        <authorList>
            <person name="Sun Q."/>
            <person name="Ohkuma M."/>
        </authorList>
    </citation>
    <scope>NUCLEOTIDE SEQUENCE</scope>
    <source>
        <strain evidence="2">JCM 13919</strain>
    </source>
</reference>
<comment type="caution">
    <text evidence="2">The sequence shown here is derived from an EMBL/GenBank/DDBJ whole genome shotgun (WGS) entry which is preliminary data.</text>
</comment>
<keyword evidence="1" id="KW-0812">Transmembrane</keyword>
<feature type="transmembrane region" description="Helical" evidence="1">
    <location>
        <begin position="134"/>
        <end position="153"/>
    </location>
</feature>